<dbReference type="Pfam" id="PF05198">
    <property type="entry name" value="IF3_N"/>
    <property type="match status" value="1"/>
</dbReference>
<accession>A0A662Z1G9</accession>
<evidence type="ECO:0000256" key="6">
    <source>
        <dbReference type="RuleBase" id="RU000646"/>
    </source>
</evidence>
<keyword evidence="10" id="KW-1185">Reference proteome</keyword>
<reference evidence="9 10" key="1">
    <citation type="submission" date="2016-10" db="EMBL/GenBank/DDBJ databases">
        <authorList>
            <person name="Varghese N."/>
            <person name="Submissions S."/>
        </authorList>
    </citation>
    <scope>NUCLEOTIDE SEQUENCE [LARGE SCALE GENOMIC DNA]</scope>
    <source>
        <strain evidence="9 10">IBRC-M10081</strain>
    </source>
</reference>
<dbReference type="Gene3D" id="3.30.110.10">
    <property type="entry name" value="Translation initiation factor 3 (IF-3), C-terminal domain"/>
    <property type="match status" value="1"/>
</dbReference>
<protein>
    <recommendedName>
        <fullName evidence="4 5">Translation initiation factor IF-3</fullName>
    </recommendedName>
</protein>
<dbReference type="GO" id="GO:0032790">
    <property type="term" value="P:ribosome disassembly"/>
    <property type="evidence" value="ECO:0007669"/>
    <property type="project" value="TreeGrafter"/>
</dbReference>
<dbReference type="SUPFAM" id="SSF55200">
    <property type="entry name" value="Translation initiation factor IF3, C-terminal domain"/>
    <property type="match status" value="1"/>
</dbReference>
<dbReference type="InterPro" id="IPR019814">
    <property type="entry name" value="Translation_initiation_fac_3_N"/>
</dbReference>
<dbReference type="InterPro" id="IPR036787">
    <property type="entry name" value="T_IF-3_N_sf"/>
</dbReference>
<keyword evidence="3 4" id="KW-0648">Protein biosynthesis</keyword>
<organism evidence="9 10">
    <name type="scientific">Aliicoccus persicus</name>
    <dbReference type="NCBI Taxonomy" id="930138"/>
    <lineage>
        <taxon>Bacteria</taxon>
        <taxon>Bacillati</taxon>
        <taxon>Bacillota</taxon>
        <taxon>Bacilli</taxon>
        <taxon>Bacillales</taxon>
        <taxon>Staphylococcaceae</taxon>
        <taxon>Aliicoccus</taxon>
    </lineage>
</organism>
<dbReference type="PROSITE" id="PS00938">
    <property type="entry name" value="IF3"/>
    <property type="match status" value="1"/>
</dbReference>
<dbReference type="SUPFAM" id="SSF54364">
    <property type="entry name" value="Translation initiation factor IF3, N-terminal domain"/>
    <property type="match status" value="1"/>
</dbReference>
<dbReference type="GO" id="GO:0016020">
    <property type="term" value="C:membrane"/>
    <property type="evidence" value="ECO:0007669"/>
    <property type="project" value="TreeGrafter"/>
</dbReference>
<evidence type="ECO:0000256" key="3">
    <source>
        <dbReference type="ARBA" id="ARBA00022917"/>
    </source>
</evidence>
<proteinExistence type="inferred from homology"/>
<dbReference type="GO" id="GO:0003743">
    <property type="term" value="F:translation initiation factor activity"/>
    <property type="evidence" value="ECO:0007669"/>
    <property type="project" value="UniProtKB-UniRule"/>
</dbReference>
<dbReference type="Pfam" id="PF00707">
    <property type="entry name" value="IF3_C"/>
    <property type="match status" value="1"/>
</dbReference>
<evidence type="ECO:0000256" key="1">
    <source>
        <dbReference type="ARBA" id="ARBA00005439"/>
    </source>
</evidence>
<feature type="domain" description="Translation initiation factor 3 C-terminal" evidence="7">
    <location>
        <begin position="105"/>
        <end position="191"/>
    </location>
</feature>
<evidence type="ECO:0000313" key="9">
    <source>
        <dbReference type="EMBL" id="SEV86663.1"/>
    </source>
</evidence>
<dbReference type="HAMAP" id="MF_00080">
    <property type="entry name" value="IF_3"/>
    <property type="match status" value="1"/>
</dbReference>
<evidence type="ECO:0000256" key="2">
    <source>
        <dbReference type="ARBA" id="ARBA00022540"/>
    </source>
</evidence>
<evidence type="ECO:0000256" key="4">
    <source>
        <dbReference type="HAMAP-Rule" id="MF_00080"/>
    </source>
</evidence>
<comment type="function">
    <text evidence="4 6">IF-3 binds to the 30S ribosomal subunit and shifts the equilibrium between 70S ribosomes and their 50S and 30S subunits in favor of the free subunits, thus enhancing the availability of 30S subunits on which protein synthesis initiation begins.</text>
</comment>
<keyword evidence="4" id="KW-0963">Cytoplasm</keyword>
<evidence type="ECO:0000259" key="7">
    <source>
        <dbReference type="Pfam" id="PF00707"/>
    </source>
</evidence>
<name>A0A662Z1G9_9STAP</name>
<dbReference type="FunFam" id="3.30.110.10:FF:000001">
    <property type="entry name" value="Translation initiation factor IF-3"/>
    <property type="match status" value="1"/>
</dbReference>
<dbReference type="PANTHER" id="PTHR10938">
    <property type="entry name" value="TRANSLATION INITIATION FACTOR IF-3"/>
    <property type="match status" value="1"/>
</dbReference>
<dbReference type="Proteomes" id="UP000243605">
    <property type="component" value="Unassembled WGS sequence"/>
</dbReference>
<dbReference type="EMBL" id="FOIT01000001">
    <property type="protein sequence ID" value="SEV86663.1"/>
    <property type="molecule type" value="Genomic_DNA"/>
</dbReference>
<dbReference type="PANTHER" id="PTHR10938:SF0">
    <property type="entry name" value="TRANSLATION INITIATION FACTOR IF-3, MITOCHONDRIAL"/>
    <property type="match status" value="1"/>
</dbReference>
<dbReference type="InterPro" id="IPR019815">
    <property type="entry name" value="Translation_initiation_fac_3_C"/>
</dbReference>
<evidence type="ECO:0000313" key="10">
    <source>
        <dbReference type="Proteomes" id="UP000243605"/>
    </source>
</evidence>
<comment type="similarity">
    <text evidence="1 4 6">Belongs to the IF-3 family.</text>
</comment>
<dbReference type="NCBIfam" id="TIGR00168">
    <property type="entry name" value="infC"/>
    <property type="match status" value="1"/>
</dbReference>
<dbReference type="GO" id="GO:0005829">
    <property type="term" value="C:cytosol"/>
    <property type="evidence" value="ECO:0007669"/>
    <property type="project" value="TreeGrafter"/>
</dbReference>
<evidence type="ECO:0000259" key="8">
    <source>
        <dbReference type="Pfam" id="PF05198"/>
    </source>
</evidence>
<dbReference type="GO" id="GO:0043022">
    <property type="term" value="F:ribosome binding"/>
    <property type="evidence" value="ECO:0007669"/>
    <property type="project" value="UniProtKB-ARBA"/>
</dbReference>
<comment type="subcellular location">
    <subcellularLocation>
        <location evidence="4 6">Cytoplasm</location>
    </subcellularLocation>
</comment>
<keyword evidence="2 4" id="KW-0396">Initiation factor</keyword>
<feature type="domain" description="Translation initiation factor 3 N-terminal" evidence="8">
    <location>
        <begin position="29"/>
        <end position="98"/>
    </location>
</feature>
<dbReference type="InterPro" id="IPR036788">
    <property type="entry name" value="T_IF-3_C_sf"/>
</dbReference>
<gene>
    <name evidence="4" type="primary">infC</name>
    <name evidence="9" type="ORF">SAMN05192557_0598</name>
</gene>
<dbReference type="AlphaFoldDB" id="A0A662Z1G9"/>
<dbReference type="InterPro" id="IPR019813">
    <property type="entry name" value="Translation_initiation_fac3_CS"/>
</dbReference>
<comment type="subunit">
    <text evidence="4 6">Monomer.</text>
</comment>
<dbReference type="FunFam" id="3.10.20.80:FF:000001">
    <property type="entry name" value="Translation initiation factor IF-3"/>
    <property type="match status" value="1"/>
</dbReference>
<sequence>MGRVAYATRSFCSFKFMEVSTIAKDQTFINDQIRAKELRLIGQNGDQLGIKSKAEAIELAERVNLDVVLVAPKAKPPVARIMDYGKFKYEQQKKDKEARKKQKTISVKEIRLSPTIEEHDFNTKKKNAIKFLSKEDKVKISIRFKGRAITHKEIGRDVLNRFADALKEEAEATVEQYPKMEGRSMFMVIAPPKEK</sequence>
<dbReference type="Gene3D" id="3.10.20.80">
    <property type="entry name" value="Translation initiation factor 3 (IF-3), N-terminal domain"/>
    <property type="match status" value="1"/>
</dbReference>
<evidence type="ECO:0000256" key="5">
    <source>
        <dbReference type="NCBIfam" id="TIGR00168"/>
    </source>
</evidence>
<dbReference type="InterPro" id="IPR001288">
    <property type="entry name" value="Translation_initiation_fac_3"/>
</dbReference>